<dbReference type="OrthoDB" id="204872at2157"/>
<evidence type="ECO:0000313" key="8">
    <source>
        <dbReference type="EMBL" id="NUC71001.1"/>
    </source>
</evidence>
<dbReference type="EMBL" id="JABUQZ010000001">
    <property type="protein sequence ID" value="NUC71001.1"/>
    <property type="molecule type" value="Genomic_DNA"/>
</dbReference>
<comment type="subcellular location">
    <subcellularLocation>
        <location evidence="1">Cell membrane</location>
        <topology evidence="1">Multi-pass membrane protein</topology>
    </subcellularLocation>
</comment>
<feature type="transmembrane region" description="Helical" evidence="6">
    <location>
        <begin position="29"/>
        <end position="51"/>
    </location>
</feature>
<keyword evidence="5 6" id="KW-0472">Membrane</keyword>
<feature type="transmembrane region" description="Helical" evidence="6">
    <location>
        <begin position="203"/>
        <end position="223"/>
    </location>
</feature>
<organism evidence="7 9">
    <name type="scientific">Haloterrigena gelatinilytica</name>
    <dbReference type="NCBI Taxonomy" id="2741724"/>
    <lineage>
        <taxon>Archaea</taxon>
        <taxon>Methanobacteriati</taxon>
        <taxon>Methanobacteriota</taxon>
        <taxon>Stenosarchaea group</taxon>
        <taxon>Halobacteria</taxon>
        <taxon>Halobacteriales</taxon>
        <taxon>Natrialbaceae</taxon>
        <taxon>Haloterrigena</taxon>
    </lineage>
</organism>
<evidence type="ECO:0000256" key="1">
    <source>
        <dbReference type="ARBA" id="ARBA00004651"/>
    </source>
</evidence>
<feature type="transmembrane region" description="Helical" evidence="6">
    <location>
        <begin position="135"/>
        <end position="162"/>
    </location>
</feature>
<evidence type="ECO:0000256" key="6">
    <source>
        <dbReference type="SAM" id="Phobius"/>
    </source>
</evidence>
<evidence type="ECO:0000313" key="9">
    <source>
        <dbReference type="Proteomes" id="UP000728647"/>
    </source>
</evidence>
<dbReference type="InterPro" id="IPR017039">
    <property type="entry name" value="Virul_fac_BrkB"/>
</dbReference>
<reference evidence="7 10" key="1">
    <citation type="submission" date="2020-06" db="EMBL/GenBank/DDBJ databases">
        <title>Haloterrigena sp. nov., an extremely halophilic archaeon isolated from a saline sediment.</title>
        <authorList>
            <person name="Liu B.-B."/>
        </authorList>
    </citation>
    <scope>NUCLEOTIDE SEQUENCE</scope>
    <source>
        <strain evidence="7">SYSU A121-1</strain>
        <strain evidence="8 10">SYSU A558-1</strain>
    </source>
</reference>
<dbReference type="PANTHER" id="PTHR30213:SF0">
    <property type="entry name" value="UPF0761 MEMBRANE PROTEIN YIHY"/>
    <property type="match status" value="1"/>
</dbReference>
<keyword evidence="2" id="KW-1003">Cell membrane</keyword>
<dbReference type="RefSeq" id="WP_174679062.1">
    <property type="nucleotide sequence ID" value="NZ_JABUQZ010000001.1"/>
</dbReference>
<dbReference type="Proteomes" id="UP000728647">
    <property type="component" value="Unassembled WGS sequence"/>
</dbReference>
<feature type="transmembrane region" description="Helical" evidence="6">
    <location>
        <begin position="89"/>
        <end position="115"/>
    </location>
</feature>
<keyword evidence="3 6" id="KW-0812">Transmembrane</keyword>
<dbReference type="GO" id="GO:0005886">
    <property type="term" value="C:plasma membrane"/>
    <property type="evidence" value="ECO:0007669"/>
    <property type="project" value="UniProtKB-SubCell"/>
</dbReference>
<evidence type="ECO:0000313" key="7">
    <source>
        <dbReference type="EMBL" id="NUB93089.1"/>
    </source>
</evidence>
<keyword evidence="10" id="KW-1185">Reference proteome</keyword>
<dbReference type="EMBL" id="JABURA010000001">
    <property type="protein sequence ID" value="NUB93089.1"/>
    <property type="molecule type" value="Genomic_DNA"/>
</dbReference>
<sequence length="285" mass="29623">MADSSHLALVRDVVAVAHERQLSVTAAGLAYHAFNTLVPLVILALVAVSLVDGLEPLVSTLETAAGLEGTVTGGGLEGMTEGSARTRAALLAVAVLLWSAVRLFQAINSAFTVVYDVPKDESYVATAATVTLVTALYTVLVTATFAVGVALVTVVGISLSVVVNGGWTTAGSTLLLAGLLLAVFFPMYYLFPQPDVSVGEVLPGTAFAAVSWTVLAVGFRFYVSTSESVALFGIAGAVLLILTWVYLGGLCLLLGAVLNAVRAGHVDPEEKWVPMETAWPVDRTD</sequence>
<dbReference type="Pfam" id="PF03631">
    <property type="entry name" value="Virul_fac_BrkB"/>
    <property type="match status" value="1"/>
</dbReference>
<name>A0A8J8KJ92_9EURY</name>
<evidence type="ECO:0000256" key="3">
    <source>
        <dbReference type="ARBA" id="ARBA00022692"/>
    </source>
</evidence>
<accession>A0A8J8KJ92</accession>
<dbReference type="PIRSF" id="PIRSF035875">
    <property type="entry name" value="RNase_BN"/>
    <property type="match status" value="1"/>
</dbReference>
<gene>
    <name evidence="7" type="ORF">HT576_18950</name>
    <name evidence="8" type="ORF">HTZ84_01520</name>
</gene>
<dbReference type="Proteomes" id="UP001016761">
    <property type="component" value="Unassembled WGS sequence"/>
</dbReference>
<proteinExistence type="predicted"/>
<feature type="transmembrane region" description="Helical" evidence="6">
    <location>
        <begin position="174"/>
        <end position="191"/>
    </location>
</feature>
<comment type="caution">
    <text evidence="7">The sequence shown here is derived from an EMBL/GenBank/DDBJ whole genome shotgun (WGS) entry which is preliminary data.</text>
</comment>
<dbReference type="AlphaFoldDB" id="A0A8J8KJ92"/>
<evidence type="ECO:0000256" key="2">
    <source>
        <dbReference type="ARBA" id="ARBA00022475"/>
    </source>
</evidence>
<evidence type="ECO:0000256" key="5">
    <source>
        <dbReference type="ARBA" id="ARBA00023136"/>
    </source>
</evidence>
<protein>
    <submittedName>
        <fullName evidence="7">YihY/virulence factor BrkB family protein</fullName>
    </submittedName>
</protein>
<feature type="transmembrane region" description="Helical" evidence="6">
    <location>
        <begin position="230"/>
        <end position="258"/>
    </location>
</feature>
<dbReference type="PANTHER" id="PTHR30213">
    <property type="entry name" value="INNER MEMBRANE PROTEIN YHJD"/>
    <property type="match status" value="1"/>
</dbReference>
<evidence type="ECO:0000256" key="4">
    <source>
        <dbReference type="ARBA" id="ARBA00022989"/>
    </source>
</evidence>
<keyword evidence="4 6" id="KW-1133">Transmembrane helix</keyword>
<evidence type="ECO:0000313" key="10">
    <source>
        <dbReference type="Proteomes" id="UP001016761"/>
    </source>
</evidence>